<dbReference type="EC" id="2.3.1.-" evidence="2"/>
<evidence type="ECO:0000313" key="5">
    <source>
        <dbReference type="EMBL" id="SJZ72331.1"/>
    </source>
</evidence>
<keyword evidence="2" id="KW-0963">Cytoplasm</keyword>
<name>A0A1T4MZK8_9HYPH</name>
<dbReference type="PIRSF" id="PIRSF000443">
    <property type="entry name" value="Homoser_Ac_trans"/>
    <property type="match status" value="1"/>
</dbReference>
<dbReference type="GO" id="GO:0009092">
    <property type="term" value="P:homoserine metabolic process"/>
    <property type="evidence" value="ECO:0007669"/>
    <property type="project" value="TreeGrafter"/>
</dbReference>
<feature type="domain" description="AB hydrolase-1" evidence="4">
    <location>
        <begin position="45"/>
        <end position="221"/>
    </location>
</feature>
<evidence type="ECO:0000313" key="6">
    <source>
        <dbReference type="Proteomes" id="UP000190092"/>
    </source>
</evidence>
<keyword evidence="2" id="KW-0028">Amino-acid biosynthesis</keyword>
<dbReference type="Proteomes" id="UP000190092">
    <property type="component" value="Unassembled WGS sequence"/>
</dbReference>
<dbReference type="InterPro" id="IPR008220">
    <property type="entry name" value="HAT_MetX-like"/>
</dbReference>
<comment type="subcellular location">
    <subcellularLocation>
        <location evidence="2">Cytoplasm</location>
    </subcellularLocation>
</comment>
<comment type="subunit">
    <text evidence="2">Homodimer.</text>
</comment>
<evidence type="ECO:0000256" key="1">
    <source>
        <dbReference type="ARBA" id="ARBA00022679"/>
    </source>
</evidence>
<dbReference type="GO" id="GO:0004414">
    <property type="term" value="F:homoserine O-acetyltransferase activity"/>
    <property type="evidence" value="ECO:0007669"/>
    <property type="project" value="TreeGrafter"/>
</dbReference>
<evidence type="ECO:0000259" key="4">
    <source>
        <dbReference type="Pfam" id="PF00561"/>
    </source>
</evidence>
<dbReference type="InterPro" id="IPR000073">
    <property type="entry name" value="AB_hydrolase_1"/>
</dbReference>
<gene>
    <name evidence="5" type="ORF">SAMN02745126_02036</name>
</gene>
<sequence length="354" mass="38383">MAELTEIESKSFAAHDFRLENGQVLPRLELAYETYGQLSPQRDNAVLVVHGYTSSHHAAGRNAKGKEGRGVAAGSVGWFDALIGPGKAIDTDRYFVIAVNALGSAHGSTGPNAIDPRTGKPYGPTFPEITLRDMVASQKLLVDSLGLKQLVAVIGPSMGGFQSFQWAASYPGFMKAIVPSVTAPRAPSGLERLQALQKRLASDPNWNDGWYYENGGIAGTLEEIRFETLMSYGQNEILAETMPDPRAREAAIRANARAWAQIYDGHSLVVLRKAIGTFDITSQYDALRRAKVLYVQSPTDKLFDIALCPGYVSDMRKAGVDITYVELPSNKGHMASHADAALWAPILAAFLKSL</sequence>
<proteinExistence type="inferred from homology"/>
<organism evidence="5 6">
    <name type="scientific">Enhydrobacter aerosaccus</name>
    <dbReference type="NCBI Taxonomy" id="225324"/>
    <lineage>
        <taxon>Bacteria</taxon>
        <taxon>Pseudomonadati</taxon>
        <taxon>Pseudomonadota</taxon>
        <taxon>Alphaproteobacteria</taxon>
        <taxon>Hyphomicrobiales</taxon>
        <taxon>Enhydrobacter</taxon>
    </lineage>
</organism>
<dbReference type="EMBL" id="FUWJ01000002">
    <property type="protein sequence ID" value="SJZ72331.1"/>
    <property type="molecule type" value="Genomic_DNA"/>
</dbReference>
<comment type="caution">
    <text evidence="2">Lacks conserved residue(s) required for the propagation of feature annotation.</text>
</comment>
<evidence type="ECO:0000256" key="3">
    <source>
        <dbReference type="PIRSR" id="PIRSR000443-1"/>
    </source>
</evidence>
<keyword evidence="1 2" id="KW-0808">Transferase</keyword>
<feature type="active site" evidence="2 3">
    <location>
        <position position="300"/>
    </location>
</feature>
<keyword evidence="2" id="KW-0012">Acyltransferase</keyword>
<feature type="active site" evidence="3">
    <location>
        <position position="333"/>
    </location>
</feature>
<dbReference type="SUPFAM" id="SSF53474">
    <property type="entry name" value="alpha/beta-Hydrolases"/>
    <property type="match status" value="1"/>
</dbReference>
<reference evidence="6" key="1">
    <citation type="submission" date="2017-02" db="EMBL/GenBank/DDBJ databases">
        <authorList>
            <person name="Varghese N."/>
            <person name="Submissions S."/>
        </authorList>
    </citation>
    <scope>NUCLEOTIDE SEQUENCE [LARGE SCALE GENOMIC DNA]</scope>
    <source>
        <strain evidence="6">ATCC 27094</strain>
    </source>
</reference>
<dbReference type="STRING" id="225324.SAMN02745126_02036"/>
<dbReference type="Gene3D" id="3.40.50.1820">
    <property type="entry name" value="alpha/beta hydrolase"/>
    <property type="match status" value="1"/>
</dbReference>
<dbReference type="HAMAP" id="MF_00296">
    <property type="entry name" value="MetX_acyltransf"/>
    <property type="match status" value="1"/>
</dbReference>
<dbReference type="GO" id="GO:0005737">
    <property type="term" value="C:cytoplasm"/>
    <property type="evidence" value="ECO:0007669"/>
    <property type="project" value="UniProtKB-SubCell"/>
</dbReference>
<dbReference type="PANTHER" id="PTHR32268">
    <property type="entry name" value="HOMOSERINE O-ACETYLTRANSFERASE"/>
    <property type="match status" value="1"/>
</dbReference>
<dbReference type="Pfam" id="PF00561">
    <property type="entry name" value="Abhydrolase_1"/>
    <property type="match status" value="1"/>
</dbReference>
<accession>A0A1T4MZK8</accession>
<dbReference type="InterPro" id="IPR029058">
    <property type="entry name" value="AB_hydrolase_fold"/>
</dbReference>
<keyword evidence="6" id="KW-1185">Reference proteome</keyword>
<protein>
    <recommendedName>
        <fullName evidence="2">Probable acyltransferase</fullName>
        <ecNumber evidence="2">2.3.1.-</ecNumber>
    </recommendedName>
</protein>
<dbReference type="PANTHER" id="PTHR32268:SF11">
    <property type="entry name" value="HOMOSERINE O-ACETYLTRANSFERASE"/>
    <property type="match status" value="1"/>
</dbReference>
<evidence type="ECO:0000256" key="2">
    <source>
        <dbReference type="HAMAP-Rule" id="MF_00296"/>
    </source>
</evidence>
<dbReference type="GO" id="GO:0009086">
    <property type="term" value="P:methionine biosynthetic process"/>
    <property type="evidence" value="ECO:0007669"/>
    <property type="project" value="TreeGrafter"/>
</dbReference>
<dbReference type="AlphaFoldDB" id="A0A1T4MZK8"/>
<comment type="similarity">
    <text evidence="2">Belongs to the AB hydrolase superfamily. MetX family.</text>
</comment>
<feature type="active site" description="Nucleophile" evidence="3">
    <location>
        <position position="157"/>
    </location>
</feature>